<dbReference type="REBASE" id="356059">
    <property type="entry name" value="M.PmoCK1DndDP"/>
</dbReference>
<evidence type="ECO:0000256" key="1">
    <source>
        <dbReference type="SAM" id="Coils"/>
    </source>
</evidence>
<name>A0AAE6V419_9PSED</name>
<dbReference type="InterPro" id="IPR038729">
    <property type="entry name" value="Rad50/SbcC_AAA"/>
</dbReference>
<dbReference type="InterPro" id="IPR017599">
    <property type="entry name" value="DNA_S_DndD"/>
</dbReference>
<dbReference type="GO" id="GO:0006302">
    <property type="term" value="P:double-strand break repair"/>
    <property type="evidence" value="ECO:0007669"/>
    <property type="project" value="InterPro"/>
</dbReference>
<dbReference type="EMBL" id="CP040324">
    <property type="protein sequence ID" value="QHB30019.1"/>
    <property type="molecule type" value="Genomic_DNA"/>
</dbReference>
<dbReference type="PANTHER" id="PTHR32114">
    <property type="entry name" value="ABC TRANSPORTER ABCH.3"/>
    <property type="match status" value="1"/>
</dbReference>
<sequence length="660" mass="75039">MAKLTINQVSIENLGPFRERQNFDLGVSDGRPVILLKALNGSGKTTLLTALQVGLYGYKAVNMARRSEYDQLISGLQRADATGPARIEIQLTVEVGHTVQSLSIRREWYPMDKGVREQFRVFIGNIEDISMADEWDEFINGVLPVELVHLFFFDGEKIEALANPERLPALLRRATEVFLGLGGIDTLSTDLKAVERRANKKIISSSSESDQSQVEIYEAELKDLEQRIEMLLQQQAQSRTKLDDAQRKLEHFSVEAQRNGLDAYQKAAELKANLAVCEQEHARARAILVSTMEDPILPLTWLGPLWKRYKVRWEMDHQAKHNHILFEEFVKRDCRILERLANDAPSFKSLAAELFAADLEAMQVSKIHVPILLSGENPNDIEYRIEQAKQNFLDAKEAVAITQRAMERAQDAVHQIPAQEQLSAVFEAMQKHTQSVSSAEWDLHEYSREVAEARAKYDHFELRYQAAASRARAELKDNAFHLKALEAADRAKAVLEVFREKLLASKAHWLSEMITTEFKQLLRKRNLISRVVVEADTYSVSIEDATGHTLPMERLSAGERQILAISVLSALIRERKGRFPVIVDTPLARLDRSHREALVHNFFAKVSHQVMVLSTDEEVEGTVHAALEKHMSREYSLTYDDESRRSVLCSNSHQFRLASL</sequence>
<dbReference type="NCBIfam" id="TIGR03185">
    <property type="entry name" value="DNA_S_dndD"/>
    <property type="match status" value="1"/>
</dbReference>
<proteinExistence type="predicted"/>
<feature type="coiled-coil region" evidence="1">
    <location>
        <begin position="436"/>
        <end position="463"/>
    </location>
</feature>
<protein>
    <submittedName>
        <fullName evidence="3">DNA repair ATPase</fullName>
    </submittedName>
</protein>
<dbReference type="SUPFAM" id="SSF52540">
    <property type="entry name" value="P-loop containing nucleoside triphosphate hydrolases"/>
    <property type="match status" value="1"/>
</dbReference>
<evidence type="ECO:0000313" key="3">
    <source>
        <dbReference type="EMBL" id="QHB30019.1"/>
    </source>
</evidence>
<dbReference type="RefSeq" id="WP_159266623.1">
    <property type="nucleotide sequence ID" value="NZ_CP040324.1"/>
</dbReference>
<evidence type="ECO:0000259" key="2">
    <source>
        <dbReference type="Pfam" id="PF13476"/>
    </source>
</evidence>
<gene>
    <name evidence="3" type="ORF">TCK1_4673</name>
</gene>
<organism evidence="3 4">
    <name type="scientific">Pseudomonas monteilii</name>
    <dbReference type="NCBI Taxonomy" id="76759"/>
    <lineage>
        <taxon>Bacteria</taxon>
        <taxon>Pseudomonadati</taxon>
        <taxon>Pseudomonadota</taxon>
        <taxon>Gammaproteobacteria</taxon>
        <taxon>Pseudomonadales</taxon>
        <taxon>Pseudomonadaceae</taxon>
        <taxon>Pseudomonas</taxon>
    </lineage>
</organism>
<evidence type="ECO:0000313" key="4">
    <source>
        <dbReference type="Proteomes" id="UP000464593"/>
    </source>
</evidence>
<accession>A0AAE6V419</accession>
<dbReference type="Pfam" id="PF13476">
    <property type="entry name" value="AAA_23"/>
    <property type="match status" value="1"/>
</dbReference>
<dbReference type="InterPro" id="IPR027417">
    <property type="entry name" value="P-loop_NTPase"/>
</dbReference>
<keyword evidence="1" id="KW-0175">Coiled coil</keyword>
<dbReference type="AlphaFoldDB" id="A0AAE6V419"/>
<dbReference type="Proteomes" id="UP000464593">
    <property type="component" value="Chromosome"/>
</dbReference>
<dbReference type="GO" id="GO:0016887">
    <property type="term" value="F:ATP hydrolysis activity"/>
    <property type="evidence" value="ECO:0007669"/>
    <property type="project" value="InterPro"/>
</dbReference>
<dbReference type="Gene3D" id="3.40.50.300">
    <property type="entry name" value="P-loop containing nucleotide triphosphate hydrolases"/>
    <property type="match status" value="2"/>
</dbReference>
<reference evidence="3 4" key="1">
    <citation type="submission" date="2019-05" db="EMBL/GenBank/DDBJ databases">
        <title>Complete genome sequence of Pseudomonas Pseudomonas resinovorans.</title>
        <authorList>
            <person name="Chen H.-P."/>
        </authorList>
    </citation>
    <scope>NUCLEOTIDE SEQUENCE [LARGE SCALE GENOMIC DNA]</scope>
    <source>
        <strain evidence="3 4">TCU-CK1</strain>
    </source>
</reference>
<feature type="coiled-coil region" evidence="1">
    <location>
        <begin position="207"/>
        <end position="287"/>
    </location>
</feature>
<dbReference type="PANTHER" id="PTHR32114:SF2">
    <property type="entry name" value="ABC TRANSPORTER ABCH.3"/>
    <property type="match status" value="1"/>
</dbReference>
<feature type="domain" description="Rad50/SbcC-type AAA" evidence="2">
    <location>
        <begin position="8"/>
        <end position="235"/>
    </location>
</feature>